<dbReference type="EMBL" id="OY660872">
    <property type="protein sequence ID" value="CAJ1063554.1"/>
    <property type="molecule type" value="Genomic_DNA"/>
</dbReference>
<dbReference type="AlphaFoldDB" id="A0AAV1FRY5"/>
<gene>
    <name evidence="2" type="ORF">XNOV1_A033385</name>
</gene>
<sequence>MAPLLALAVVMLLSPSLVKSSGHTPRHNLQRIIDLAKKINESPSKDIFVEDVSRLAEGSDRCGDKFFCQVEKILEKHVKNHGHPRKRHAETEILKNLNIYINSSNVNCNKTLENVTSSEEIKKVPQLVGFLSGCAQHKILNSA</sequence>
<name>A0AAV1FRY5_XYRNO</name>
<feature type="signal peptide" evidence="1">
    <location>
        <begin position="1"/>
        <end position="20"/>
    </location>
</feature>
<proteinExistence type="predicted"/>
<accession>A0AAV1FRY5</accession>
<protein>
    <submittedName>
        <fullName evidence="2">Interleukin-13</fullName>
    </submittedName>
</protein>
<dbReference type="Proteomes" id="UP001178508">
    <property type="component" value="Chromosome 9"/>
</dbReference>
<organism evidence="2 3">
    <name type="scientific">Xyrichtys novacula</name>
    <name type="common">Pearly razorfish</name>
    <name type="synonym">Hemipteronotus novacula</name>
    <dbReference type="NCBI Taxonomy" id="13765"/>
    <lineage>
        <taxon>Eukaryota</taxon>
        <taxon>Metazoa</taxon>
        <taxon>Chordata</taxon>
        <taxon>Craniata</taxon>
        <taxon>Vertebrata</taxon>
        <taxon>Euteleostomi</taxon>
        <taxon>Actinopterygii</taxon>
        <taxon>Neopterygii</taxon>
        <taxon>Teleostei</taxon>
        <taxon>Neoteleostei</taxon>
        <taxon>Acanthomorphata</taxon>
        <taxon>Eupercaria</taxon>
        <taxon>Labriformes</taxon>
        <taxon>Labridae</taxon>
        <taxon>Xyrichtys</taxon>
    </lineage>
</organism>
<evidence type="ECO:0000313" key="3">
    <source>
        <dbReference type="Proteomes" id="UP001178508"/>
    </source>
</evidence>
<reference evidence="2" key="1">
    <citation type="submission" date="2023-08" db="EMBL/GenBank/DDBJ databases">
        <authorList>
            <person name="Alioto T."/>
            <person name="Alioto T."/>
            <person name="Gomez Garrido J."/>
        </authorList>
    </citation>
    <scope>NUCLEOTIDE SEQUENCE</scope>
</reference>
<keyword evidence="1" id="KW-0732">Signal</keyword>
<evidence type="ECO:0000256" key="1">
    <source>
        <dbReference type="SAM" id="SignalP"/>
    </source>
</evidence>
<evidence type="ECO:0000313" key="2">
    <source>
        <dbReference type="EMBL" id="CAJ1063554.1"/>
    </source>
</evidence>
<feature type="chain" id="PRO_5043426869" evidence="1">
    <location>
        <begin position="21"/>
        <end position="143"/>
    </location>
</feature>
<keyword evidence="3" id="KW-1185">Reference proteome</keyword>